<reference evidence="4" key="1">
    <citation type="submission" date="2013-07" db="EMBL/GenBank/DDBJ databases">
        <title>The Genome Sequence of Cryptococcus pinus CBS10737.</title>
        <authorList>
            <consortium name="The Broad Institute Genome Sequencing Platform"/>
            <person name="Cuomo C."/>
            <person name="Litvintseva A."/>
            <person name="Chen Y."/>
            <person name="Heitman J."/>
            <person name="Sun S."/>
            <person name="Springer D."/>
            <person name="Dromer F."/>
            <person name="Young S.K."/>
            <person name="Zeng Q."/>
            <person name="Gargeya S."/>
            <person name="Fitzgerald M."/>
            <person name="Abouelleil A."/>
            <person name="Alvarado L."/>
            <person name="Berlin A.M."/>
            <person name="Chapman S.B."/>
            <person name="Dewar J."/>
            <person name="Goldberg J."/>
            <person name="Griggs A."/>
            <person name="Gujja S."/>
            <person name="Hansen M."/>
            <person name="Howarth C."/>
            <person name="Imamovic A."/>
            <person name="Larimer J."/>
            <person name="McCowan C."/>
            <person name="Murphy C."/>
            <person name="Pearson M."/>
            <person name="Priest M."/>
            <person name="Roberts A."/>
            <person name="Saif S."/>
            <person name="Shea T."/>
            <person name="Sykes S."/>
            <person name="Wortman J."/>
            <person name="Nusbaum C."/>
            <person name="Birren B."/>
        </authorList>
    </citation>
    <scope>NUCLEOTIDE SEQUENCE [LARGE SCALE GENOMIC DNA]</scope>
    <source>
        <strain evidence="4">CBS 10737</strain>
    </source>
</reference>
<keyword evidence="1" id="KW-0560">Oxidoreductase</keyword>
<reference evidence="5" key="4">
    <citation type="submission" date="2024-02" db="EMBL/GenBank/DDBJ databases">
        <title>Comparative genomics of Cryptococcus and Kwoniella reveals pathogenesis evolution and contrasting modes of karyotype evolution via chromosome fusion or intercentromeric recombination.</title>
        <authorList>
            <person name="Coelho M.A."/>
            <person name="David-Palma M."/>
            <person name="Shea T."/>
            <person name="Bowers K."/>
            <person name="McGinley-Smith S."/>
            <person name="Mohammad A.W."/>
            <person name="Gnirke A."/>
            <person name="Yurkov A.M."/>
            <person name="Nowrousian M."/>
            <person name="Sun S."/>
            <person name="Cuomo C.A."/>
            <person name="Heitman J."/>
        </authorList>
    </citation>
    <scope>NUCLEOTIDE SEQUENCE</scope>
    <source>
        <strain evidence="5">CBS 10737</strain>
    </source>
</reference>
<dbReference type="GO" id="GO:0016491">
    <property type="term" value="F:oxidoreductase activity"/>
    <property type="evidence" value="ECO:0007669"/>
    <property type="project" value="UniProtKB-KW"/>
</dbReference>
<dbReference type="PANTHER" id="PTHR43364:SF4">
    <property type="entry name" value="NAD(P)-LINKED OXIDOREDUCTASE SUPERFAMILY PROTEIN"/>
    <property type="match status" value="1"/>
</dbReference>
<dbReference type="Pfam" id="PF00248">
    <property type="entry name" value="Aldo_ket_red"/>
    <property type="match status" value="1"/>
</dbReference>
<evidence type="ECO:0000313" key="4">
    <source>
        <dbReference type="EMBL" id="OCF52005.1"/>
    </source>
</evidence>
<evidence type="ECO:0000313" key="5">
    <source>
        <dbReference type="EMBL" id="WWC69767.1"/>
    </source>
</evidence>
<organism evidence="4">
    <name type="scientific">Kwoniella pini CBS 10737</name>
    <dbReference type="NCBI Taxonomy" id="1296096"/>
    <lineage>
        <taxon>Eukaryota</taxon>
        <taxon>Fungi</taxon>
        <taxon>Dikarya</taxon>
        <taxon>Basidiomycota</taxon>
        <taxon>Agaricomycotina</taxon>
        <taxon>Tremellomycetes</taxon>
        <taxon>Tremellales</taxon>
        <taxon>Cryptococcaceae</taxon>
        <taxon>Kwoniella</taxon>
    </lineage>
</organism>
<dbReference type="SUPFAM" id="SSF51430">
    <property type="entry name" value="NAD(P)-linked oxidoreductase"/>
    <property type="match status" value="1"/>
</dbReference>
<reference evidence="4" key="3">
    <citation type="submission" date="2016-07" db="EMBL/GenBank/DDBJ databases">
        <title>Evolution of pathogenesis and genome organization in the Tremellales.</title>
        <authorList>
            <person name="Cuomo C."/>
            <person name="Litvintseva A."/>
            <person name="Heitman J."/>
            <person name="Chen Y."/>
            <person name="Sun S."/>
            <person name="Springer D."/>
            <person name="Dromer F."/>
            <person name="Young S."/>
            <person name="Zeng Q."/>
            <person name="Chapman S."/>
            <person name="Gujja S."/>
            <person name="Saif S."/>
            <person name="Birren B."/>
        </authorList>
    </citation>
    <scope>NUCLEOTIDE SEQUENCE</scope>
    <source>
        <strain evidence="4">CBS 10737</strain>
    </source>
</reference>
<reference evidence="5" key="2">
    <citation type="submission" date="2013-07" db="EMBL/GenBank/DDBJ databases">
        <authorList>
            <consortium name="The Broad Institute Genome Sequencing Platform"/>
            <person name="Cuomo C."/>
            <person name="Litvintseva A."/>
            <person name="Chen Y."/>
            <person name="Heitman J."/>
            <person name="Sun S."/>
            <person name="Springer D."/>
            <person name="Dromer F."/>
            <person name="Young S.K."/>
            <person name="Zeng Q."/>
            <person name="Gargeya S."/>
            <person name="Fitzgerald M."/>
            <person name="Abouelleil A."/>
            <person name="Alvarado L."/>
            <person name="Berlin A.M."/>
            <person name="Chapman S.B."/>
            <person name="Dewar J."/>
            <person name="Goldberg J."/>
            <person name="Griggs A."/>
            <person name="Gujja S."/>
            <person name="Hansen M."/>
            <person name="Howarth C."/>
            <person name="Imamovic A."/>
            <person name="Larimer J."/>
            <person name="McCowan C."/>
            <person name="Murphy C."/>
            <person name="Pearson M."/>
            <person name="Priest M."/>
            <person name="Roberts A."/>
            <person name="Saif S."/>
            <person name="Shea T."/>
            <person name="Sykes S."/>
            <person name="Wortman J."/>
            <person name="Nusbaum C."/>
            <person name="Birren B."/>
        </authorList>
    </citation>
    <scope>NUCLEOTIDE SEQUENCE</scope>
    <source>
        <strain evidence="5">CBS 10737</strain>
    </source>
</reference>
<dbReference type="Gene3D" id="3.20.20.100">
    <property type="entry name" value="NADP-dependent oxidoreductase domain"/>
    <property type="match status" value="1"/>
</dbReference>
<dbReference type="OrthoDB" id="48988at2759"/>
<dbReference type="RefSeq" id="XP_019013224.1">
    <property type="nucleotide sequence ID" value="XM_019153063.1"/>
</dbReference>
<protein>
    <submittedName>
        <fullName evidence="4">Aryl-alcohol dehydrogenase</fullName>
    </submittedName>
</protein>
<feature type="region of interest" description="Disordered" evidence="2">
    <location>
        <begin position="246"/>
        <end position="266"/>
    </location>
</feature>
<dbReference type="CDD" id="cd19079">
    <property type="entry name" value="AKR_EcYajO-like"/>
    <property type="match status" value="1"/>
</dbReference>
<keyword evidence="6" id="KW-1185">Reference proteome</keyword>
<dbReference type="KEGG" id="kpin:30169658"/>
<accession>A0A1B9I921</accession>
<dbReference type="InterPro" id="IPR050523">
    <property type="entry name" value="AKR_Detox_Biosynth"/>
</dbReference>
<dbReference type="InterPro" id="IPR036812">
    <property type="entry name" value="NAD(P)_OxRdtase_dom_sf"/>
</dbReference>
<evidence type="ECO:0000256" key="1">
    <source>
        <dbReference type="ARBA" id="ARBA00023002"/>
    </source>
</evidence>
<dbReference type="InterPro" id="IPR023210">
    <property type="entry name" value="NADP_OxRdtase_dom"/>
</dbReference>
<evidence type="ECO:0000313" key="6">
    <source>
        <dbReference type="Proteomes" id="UP000094020"/>
    </source>
</evidence>
<dbReference type="AlphaFoldDB" id="A0A1B9I921"/>
<dbReference type="EMBL" id="CP144522">
    <property type="protein sequence ID" value="WWC69767.1"/>
    <property type="molecule type" value="Genomic_DNA"/>
</dbReference>
<dbReference type="Proteomes" id="UP000094020">
    <property type="component" value="Chromosome 4"/>
</dbReference>
<name>A0A1B9I921_9TREE</name>
<sequence length="342" mass="38682">MSTEKKTEIPYVRLGKSGLKVSKLILGCMSYGTPEWQEWVLDEKQSIEHIKFAYENGINTFDTADVYSGGVSEEVLGKALKAIGAPRESVVILTKLFNPVIRPGSGDKVAPNGRGSSRKHIFEAVQASLKRLDLEYIDLLQLHRFDYETPIEETMQALHDVVQKGWVRHVGMSSCYAYQFHAMQNYAINNKLTPFISMQNFHNASYREEEREMMPLTQLLGVGVIPWSPLHRGFLTRPWNSEETVRVKSDTNYKSRGHDKPDESRKEINERIEEISKKRGISMAQVALAWSISNDFITAPIIGTTSIDKLKDLIGALDVKLTSEEKSYISEPYAARSISGHQ</sequence>
<proteinExistence type="predicted"/>
<evidence type="ECO:0000259" key="3">
    <source>
        <dbReference type="Pfam" id="PF00248"/>
    </source>
</evidence>
<dbReference type="FunFam" id="3.20.20.100:FF:000004">
    <property type="entry name" value="Oxidoreductase, aldo/keto reductase"/>
    <property type="match status" value="1"/>
</dbReference>
<dbReference type="PANTHER" id="PTHR43364">
    <property type="entry name" value="NADH-SPECIFIC METHYLGLYOXAL REDUCTASE-RELATED"/>
    <property type="match status" value="1"/>
</dbReference>
<gene>
    <name evidence="4" type="ORF">I206_01289</name>
    <name evidence="5" type="ORF">I206_103710</name>
</gene>
<dbReference type="GO" id="GO:0005829">
    <property type="term" value="C:cytosol"/>
    <property type="evidence" value="ECO:0007669"/>
    <property type="project" value="UniProtKB-ARBA"/>
</dbReference>
<dbReference type="EMBL" id="KI894008">
    <property type="protein sequence ID" value="OCF52005.1"/>
    <property type="molecule type" value="Genomic_DNA"/>
</dbReference>
<dbReference type="GeneID" id="30169658"/>
<feature type="domain" description="NADP-dependent oxidoreductase" evidence="3">
    <location>
        <begin position="23"/>
        <end position="331"/>
    </location>
</feature>
<evidence type="ECO:0000256" key="2">
    <source>
        <dbReference type="SAM" id="MobiDB-lite"/>
    </source>
</evidence>
<dbReference type="STRING" id="1296096.A0A1B9I921"/>